<feature type="domain" description="OLD protein-like TOPRIM" evidence="1">
    <location>
        <begin position="12"/>
        <end position="61"/>
    </location>
</feature>
<dbReference type="InterPro" id="IPR034139">
    <property type="entry name" value="TOPRIM_OLD"/>
</dbReference>
<evidence type="ECO:0000313" key="3">
    <source>
        <dbReference type="Proteomes" id="UP000538196"/>
    </source>
</evidence>
<evidence type="ECO:0000259" key="1">
    <source>
        <dbReference type="Pfam" id="PF20469"/>
    </source>
</evidence>
<protein>
    <recommendedName>
        <fullName evidence="1">OLD protein-like TOPRIM domain-containing protein</fullName>
    </recommendedName>
</protein>
<proteinExistence type="predicted"/>
<name>A0A7W4UY41_LEIAQ</name>
<dbReference type="RefSeq" id="WP_338092029.1">
    <property type="nucleotide sequence ID" value="NZ_JACHVP010000002.1"/>
</dbReference>
<comment type="caution">
    <text evidence="2">The sequence shown here is derived from an EMBL/GenBank/DDBJ whole genome shotgun (WGS) entry which is preliminary data.</text>
</comment>
<accession>A0A7W4UY41</accession>
<sequence length="190" mass="20096">MKDLSLDPERAARIVVLVEGASDRAAVHAAAAVLGRDLAAEGTAVVPMGGAMSIRRYVEALGMGGSTDAGATGPELRGLCDAAERPFYERAGLPEASIAVCRPDLEGELIDALGLAAVEEVLARADDLRLFRTFQNQPAQRGRPAEAQLHRFFGTTSGRKEQYGRLLTAALAPDRLPTPLLAVLRAPRLA</sequence>
<dbReference type="Proteomes" id="UP000538196">
    <property type="component" value="Unassembled WGS sequence"/>
</dbReference>
<keyword evidence="3" id="KW-1185">Reference proteome</keyword>
<dbReference type="EMBL" id="JACHVP010000002">
    <property type="protein sequence ID" value="MBB2967711.1"/>
    <property type="molecule type" value="Genomic_DNA"/>
</dbReference>
<dbReference type="AlphaFoldDB" id="A0A7W4UY41"/>
<evidence type="ECO:0000313" key="2">
    <source>
        <dbReference type="EMBL" id="MBB2967711.1"/>
    </source>
</evidence>
<organism evidence="2 3">
    <name type="scientific">Leifsonia aquatica</name>
    <name type="common">Corynebacterium aquaticum</name>
    <dbReference type="NCBI Taxonomy" id="144185"/>
    <lineage>
        <taxon>Bacteria</taxon>
        <taxon>Bacillati</taxon>
        <taxon>Actinomycetota</taxon>
        <taxon>Actinomycetes</taxon>
        <taxon>Micrococcales</taxon>
        <taxon>Microbacteriaceae</taxon>
        <taxon>Leifsonia</taxon>
    </lineage>
</organism>
<gene>
    <name evidence="2" type="ORF">FHX33_002474</name>
</gene>
<reference evidence="2 3" key="1">
    <citation type="submission" date="2020-08" db="EMBL/GenBank/DDBJ databases">
        <title>Sequencing the genomes of 1000 actinobacteria strains.</title>
        <authorList>
            <person name="Klenk H.-P."/>
        </authorList>
    </citation>
    <scope>NUCLEOTIDE SEQUENCE [LARGE SCALE GENOMIC DNA]</scope>
    <source>
        <strain evidence="2 3">DSM 20146</strain>
    </source>
</reference>
<dbReference type="Pfam" id="PF20469">
    <property type="entry name" value="OLD-like_TOPRIM"/>
    <property type="match status" value="1"/>
</dbReference>